<dbReference type="PANTHER" id="PTHR16477:SF3">
    <property type="entry name" value="COILED-COIL DOMAIN CONTAINING 106B ISOFORM 1-RELATED"/>
    <property type="match status" value="1"/>
</dbReference>
<reference evidence="2 3" key="1">
    <citation type="journal article" date="2014" name="Nat. Genet.">
        <title>Whole-genome sequence of a flatfish provides insights into ZW sex chromosome evolution and adaptation to a benthic lifestyle.</title>
        <authorList>
            <person name="Chen S."/>
            <person name="Zhang G."/>
            <person name="Shao C."/>
            <person name="Huang Q."/>
            <person name="Liu G."/>
            <person name="Zhang P."/>
            <person name="Song W."/>
            <person name="An N."/>
            <person name="Chalopin D."/>
            <person name="Volff J.N."/>
            <person name="Hong Y."/>
            <person name="Li Q."/>
            <person name="Sha Z."/>
            <person name="Zhou H."/>
            <person name="Xie M."/>
            <person name="Yu Q."/>
            <person name="Liu Y."/>
            <person name="Xiang H."/>
            <person name="Wang N."/>
            <person name="Wu K."/>
            <person name="Yang C."/>
            <person name="Zhou Q."/>
            <person name="Liao X."/>
            <person name="Yang L."/>
            <person name="Hu Q."/>
            <person name="Zhang J."/>
            <person name="Meng L."/>
            <person name="Jin L."/>
            <person name="Tian Y."/>
            <person name="Lian J."/>
            <person name="Yang J."/>
            <person name="Miao G."/>
            <person name="Liu S."/>
            <person name="Liang Z."/>
            <person name="Yan F."/>
            <person name="Li Y."/>
            <person name="Sun B."/>
            <person name="Zhang H."/>
            <person name="Zhang J."/>
            <person name="Zhu Y."/>
            <person name="Du M."/>
            <person name="Zhao Y."/>
            <person name="Schartl M."/>
            <person name="Tang Q."/>
            <person name="Wang J."/>
        </authorList>
    </citation>
    <scope>NUCLEOTIDE SEQUENCE</scope>
</reference>
<evidence type="ECO:0000256" key="1">
    <source>
        <dbReference type="SAM" id="MobiDB-lite"/>
    </source>
</evidence>
<protein>
    <submittedName>
        <fullName evidence="2">Coiled-coil domain containing 106b</fullName>
    </submittedName>
</protein>
<organism evidence="2 3">
    <name type="scientific">Cynoglossus semilaevis</name>
    <name type="common">Tongue sole</name>
    <dbReference type="NCBI Taxonomy" id="244447"/>
    <lineage>
        <taxon>Eukaryota</taxon>
        <taxon>Metazoa</taxon>
        <taxon>Chordata</taxon>
        <taxon>Craniata</taxon>
        <taxon>Vertebrata</taxon>
        <taxon>Euteleostomi</taxon>
        <taxon>Actinopterygii</taxon>
        <taxon>Neopterygii</taxon>
        <taxon>Teleostei</taxon>
        <taxon>Neoteleostei</taxon>
        <taxon>Acanthomorphata</taxon>
        <taxon>Carangaria</taxon>
        <taxon>Pleuronectiformes</taxon>
        <taxon>Pleuronectoidei</taxon>
        <taxon>Cynoglossidae</taxon>
        <taxon>Cynoglossinae</taxon>
        <taxon>Cynoglossus</taxon>
    </lineage>
</organism>
<dbReference type="Pfam" id="PF15794">
    <property type="entry name" value="CCDC106"/>
    <property type="match status" value="1"/>
</dbReference>
<reference evidence="2" key="2">
    <citation type="submission" date="2025-08" db="UniProtKB">
        <authorList>
            <consortium name="Ensembl"/>
        </authorList>
    </citation>
    <scope>IDENTIFICATION</scope>
</reference>
<dbReference type="InterPro" id="IPR031591">
    <property type="entry name" value="CCDC106"/>
</dbReference>
<reference evidence="2" key="3">
    <citation type="submission" date="2025-09" db="UniProtKB">
        <authorList>
            <consortium name="Ensembl"/>
        </authorList>
    </citation>
    <scope>IDENTIFICATION</scope>
</reference>
<dbReference type="GeneTree" id="ENSGT00390000013183"/>
<dbReference type="OMA" id="WCGDAQR"/>
<keyword evidence="3" id="KW-1185">Reference proteome</keyword>
<dbReference type="STRING" id="244447.ENSCSEP00000026766"/>
<dbReference type="Proteomes" id="UP000265120">
    <property type="component" value="Chromosome 18"/>
</dbReference>
<feature type="compositionally biased region" description="Acidic residues" evidence="1">
    <location>
        <begin position="98"/>
        <end position="110"/>
    </location>
</feature>
<dbReference type="PANTHER" id="PTHR16477">
    <property type="entry name" value="COILED-COIL DOMAIN-CONTAINING PROTEIN 106"/>
    <property type="match status" value="1"/>
</dbReference>
<dbReference type="InParanoid" id="A0A3P8WML8"/>
<evidence type="ECO:0000313" key="2">
    <source>
        <dbReference type="Ensembl" id="ENSCSEP00000026766.1"/>
    </source>
</evidence>
<evidence type="ECO:0000313" key="3">
    <source>
        <dbReference type="Proteomes" id="UP000265120"/>
    </source>
</evidence>
<sequence length="247" mass="29201">MRPVGQTGTKKPDLVLFPLLRRIRTSRRRTKPPPPPYSPFILVSNLRAHLYVALEKNSWLQKRIQELEEERNFLRCQLDRFIISIRSPEPGMFMEDEEDMEEEEEEEEDLTAERGVKKRGGGERRMKMRRVFTITHSRERQRVKDPEGVLIRYKKILSTYQRVRSMSRAFQIHGVDRNTMASTSPIAELLLVAPDKVAEVGEFEASKEKLLDYARRCYRMMDEVTHAKVQSLKKIHKLLPISYRFRN</sequence>
<dbReference type="Ensembl" id="ENSCSET00000027123.1">
    <property type="protein sequence ID" value="ENSCSEP00000026766.1"/>
    <property type="gene ID" value="ENSCSEG00000017086.1"/>
</dbReference>
<dbReference type="GO" id="GO:0005654">
    <property type="term" value="C:nucleoplasm"/>
    <property type="evidence" value="ECO:0007669"/>
    <property type="project" value="TreeGrafter"/>
</dbReference>
<proteinExistence type="predicted"/>
<accession>A0A3P8WML8</accession>
<name>A0A3P8WML8_CYNSE</name>
<feature type="compositionally biased region" description="Basic and acidic residues" evidence="1">
    <location>
        <begin position="111"/>
        <end position="122"/>
    </location>
</feature>
<dbReference type="AlphaFoldDB" id="A0A3P8WML8"/>
<feature type="region of interest" description="Disordered" evidence="1">
    <location>
        <begin position="98"/>
        <end position="122"/>
    </location>
</feature>